<reference evidence="1 2" key="1">
    <citation type="submission" date="2016-04" db="EMBL/GenBank/DDBJ databases">
        <title>A degradative enzymes factory behind the ericoid mycorrhizal symbiosis.</title>
        <authorList>
            <consortium name="DOE Joint Genome Institute"/>
            <person name="Martino E."/>
            <person name="Morin E."/>
            <person name="Grelet G."/>
            <person name="Kuo A."/>
            <person name="Kohler A."/>
            <person name="Daghino S."/>
            <person name="Barry K."/>
            <person name="Choi C."/>
            <person name="Cichocki N."/>
            <person name="Clum A."/>
            <person name="Copeland A."/>
            <person name="Hainaut M."/>
            <person name="Haridas S."/>
            <person name="Labutti K."/>
            <person name="Lindquist E."/>
            <person name="Lipzen A."/>
            <person name="Khouja H.-R."/>
            <person name="Murat C."/>
            <person name="Ohm R."/>
            <person name="Olson A."/>
            <person name="Spatafora J."/>
            <person name="Veneault-Fourrey C."/>
            <person name="Henrissat B."/>
            <person name="Grigoriev I."/>
            <person name="Martin F."/>
            <person name="Perotto S."/>
        </authorList>
    </citation>
    <scope>NUCLEOTIDE SEQUENCE [LARGE SCALE GENOMIC DNA]</scope>
    <source>
        <strain evidence="1 2">E</strain>
    </source>
</reference>
<accession>A0A2J6SLQ7</accession>
<dbReference type="EMBL" id="KZ613912">
    <property type="protein sequence ID" value="PMD51702.1"/>
    <property type="molecule type" value="Genomic_DNA"/>
</dbReference>
<evidence type="ECO:0000313" key="1">
    <source>
        <dbReference type="EMBL" id="PMD51702.1"/>
    </source>
</evidence>
<dbReference type="GeneID" id="36579364"/>
<gene>
    <name evidence="1" type="ORF">K444DRAFT_237622</name>
</gene>
<proteinExistence type="predicted"/>
<dbReference type="InParanoid" id="A0A2J6SLQ7"/>
<dbReference type="Proteomes" id="UP000235371">
    <property type="component" value="Unassembled WGS sequence"/>
</dbReference>
<keyword evidence="2" id="KW-1185">Reference proteome</keyword>
<protein>
    <submittedName>
        <fullName evidence="1">Uncharacterized protein</fullName>
    </submittedName>
</protein>
<dbReference type="AlphaFoldDB" id="A0A2J6SLQ7"/>
<name>A0A2J6SLQ7_9HELO</name>
<evidence type="ECO:0000313" key="2">
    <source>
        <dbReference type="Proteomes" id="UP000235371"/>
    </source>
</evidence>
<sequence length="97" mass="11281">MAVEETSCCPKKSHAPHRRRILPESRLRLDQRSHLEFQDIFFKEEGRIVENTFCLVTLQFDIFAHERSASTLHTAMTIAVVLVGLQPWGLRSWFLEA</sequence>
<dbReference type="RefSeq" id="XP_024728606.1">
    <property type="nucleotide sequence ID" value="XM_024871282.1"/>
</dbReference>
<organism evidence="1 2">
    <name type="scientific">Hyaloscypha bicolor E</name>
    <dbReference type="NCBI Taxonomy" id="1095630"/>
    <lineage>
        <taxon>Eukaryota</taxon>
        <taxon>Fungi</taxon>
        <taxon>Dikarya</taxon>
        <taxon>Ascomycota</taxon>
        <taxon>Pezizomycotina</taxon>
        <taxon>Leotiomycetes</taxon>
        <taxon>Helotiales</taxon>
        <taxon>Hyaloscyphaceae</taxon>
        <taxon>Hyaloscypha</taxon>
        <taxon>Hyaloscypha bicolor</taxon>
    </lineage>
</organism>